<dbReference type="AlphaFoldDB" id="A0AAV0CGX5"/>
<evidence type="ECO:0000256" key="11">
    <source>
        <dbReference type="PROSITE-ProRule" id="PRU00175"/>
    </source>
</evidence>
<dbReference type="Gene3D" id="3.30.40.10">
    <property type="entry name" value="Zinc/RING finger domain, C3HC4 (zinc finger)"/>
    <property type="match status" value="1"/>
</dbReference>
<reference evidence="15" key="1">
    <citation type="submission" date="2022-07" db="EMBL/GenBank/DDBJ databases">
        <authorList>
            <person name="Macas J."/>
            <person name="Novak P."/>
            <person name="Neumann P."/>
        </authorList>
    </citation>
    <scope>NUCLEOTIDE SEQUENCE</scope>
</reference>
<evidence type="ECO:0000256" key="9">
    <source>
        <dbReference type="ARBA" id="ARBA00023136"/>
    </source>
</evidence>
<keyword evidence="7" id="KW-0862">Zinc</keyword>
<evidence type="ECO:0000256" key="5">
    <source>
        <dbReference type="ARBA" id="ARBA00022692"/>
    </source>
</evidence>
<dbReference type="SMART" id="SM00184">
    <property type="entry name" value="RING"/>
    <property type="match status" value="1"/>
</dbReference>
<evidence type="ECO:0000256" key="8">
    <source>
        <dbReference type="ARBA" id="ARBA00022989"/>
    </source>
</evidence>
<dbReference type="EMBL" id="CAMAPF010000031">
    <property type="protein sequence ID" value="CAH9077244.1"/>
    <property type="molecule type" value="Genomic_DNA"/>
</dbReference>
<evidence type="ECO:0000313" key="15">
    <source>
        <dbReference type="EMBL" id="CAH9077244.1"/>
    </source>
</evidence>
<proteinExistence type="inferred from homology"/>
<evidence type="ECO:0000256" key="2">
    <source>
        <dbReference type="ARBA" id="ARBA00004167"/>
    </source>
</evidence>
<dbReference type="EC" id="2.3.2.27" evidence="3"/>
<dbReference type="GO" id="GO:0061630">
    <property type="term" value="F:ubiquitin protein ligase activity"/>
    <property type="evidence" value="ECO:0007669"/>
    <property type="project" value="UniProtKB-EC"/>
</dbReference>
<keyword evidence="16" id="KW-1185">Reference proteome</keyword>
<comment type="similarity">
    <text evidence="10">Belongs to the RING-type zinc finger family. ATL subfamily.</text>
</comment>
<comment type="caution">
    <text evidence="15">The sequence shown here is derived from an EMBL/GenBank/DDBJ whole genome shotgun (WGS) entry which is preliminary data.</text>
</comment>
<evidence type="ECO:0000256" key="4">
    <source>
        <dbReference type="ARBA" id="ARBA00022679"/>
    </source>
</evidence>
<dbReference type="CDD" id="cd16461">
    <property type="entry name" value="RING-H2_EL5-like"/>
    <property type="match status" value="1"/>
</dbReference>
<evidence type="ECO:0000259" key="14">
    <source>
        <dbReference type="PROSITE" id="PS50089"/>
    </source>
</evidence>
<dbReference type="InterPro" id="IPR013083">
    <property type="entry name" value="Znf_RING/FYVE/PHD"/>
</dbReference>
<dbReference type="GO" id="GO:0008270">
    <property type="term" value="F:zinc ion binding"/>
    <property type="evidence" value="ECO:0007669"/>
    <property type="project" value="UniProtKB-KW"/>
</dbReference>
<keyword evidence="11" id="KW-0863">Zinc-finger</keyword>
<evidence type="ECO:0000256" key="3">
    <source>
        <dbReference type="ARBA" id="ARBA00012483"/>
    </source>
</evidence>
<accession>A0AAV0CGX5</accession>
<keyword evidence="5 13" id="KW-0812">Transmembrane</keyword>
<evidence type="ECO:0000256" key="6">
    <source>
        <dbReference type="ARBA" id="ARBA00022723"/>
    </source>
</evidence>
<keyword evidence="9 13" id="KW-0472">Membrane</keyword>
<evidence type="ECO:0000313" key="16">
    <source>
        <dbReference type="Proteomes" id="UP001152523"/>
    </source>
</evidence>
<evidence type="ECO:0000256" key="12">
    <source>
        <dbReference type="SAM" id="MobiDB-lite"/>
    </source>
</evidence>
<keyword evidence="6" id="KW-0479">Metal-binding</keyword>
<keyword evidence="4" id="KW-0808">Transferase</keyword>
<feature type="transmembrane region" description="Helical" evidence="13">
    <location>
        <begin position="50"/>
        <end position="75"/>
    </location>
</feature>
<evidence type="ECO:0000256" key="7">
    <source>
        <dbReference type="ARBA" id="ARBA00022833"/>
    </source>
</evidence>
<dbReference type="GO" id="GO:0016020">
    <property type="term" value="C:membrane"/>
    <property type="evidence" value="ECO:0007669"/>
    <property type="project" value="UniProtKB-SubCell"/>
</dbReference>
<evidence type="ECO:0000256" key="1">
    <source>
        <dbReference type="ARBA" id="ARBA00000900"/>
    </source>
</evidence>
<dbReference type="InterPro" id="IPR001841">
    <property type="entry name" value="Znf_RING"/>
</dbReference>
<keyword evidence="8 13" id="KW-1133">Transmembrane helix</keyword>
<dbReference type="PANTHER" id="PTHR46905">
    <property type="entry name" value="RING-H2 FINGER PROTEIN ATL78"/>
    <property type="match status" value="1"/>
</dbReference>
<dbReference type="PROSITE" id="PS50089">
    <property type="entry name" value="ZF_RING_2"/>
    <property type="match status" value="1"/>
</dbReference>
<dbReference type="GO" id="GO:0016567">
    <property type="term" value="P:protein ubiquitination"/>
    <property type="evidence" value="ECO:0007669"/>
    <property type="project" value="InterPro"/>
</dbReference>
<dbReference type="Pfam" id="PF13639">
    <property type="entry name" value="zf-RING_2"/>
    <property type="match status" value="1"/>
</dbReference>
<evidence type="ECO:0000256" key="13">
    <source>
        <dbReference type="SAM" id="Phobius"/>
    </source>
</evidence>
<feature type="domain" description="RING-type" evidence="14">
    <location>
        <begin position="130"/>
        <end position="172"/>
    </location>
</feature>
<organism evidence="15 16">
    <name type="scientific">Cuscuta epithymum</name>
    <dbReference type="NCBI Taxonomy" id="186058"/>
    <lineage>
        <taxon>Eukaryota</taxon>
        <taxon>Viridiplantae</taxon>
        <taxon>Streptophyta</taxon>
        <taxon>Embryophyta</taxon>
        <taxon>Tracheophyta</taxon>
        <taxon>Spermatophyta</taxon>
        <taxon>Magnoliopsida</taxon>
        <taxon>eudicotyledons</taxon>
        <taxon>Gunneridae</taxon>
        <taxon>Pentapetalae</taxon>
        <taxon>asterids</taxon>
        <taxon>lamiids</taxon>
        <taxon>Solanales</taxon>
        <taxon>Convolvulaceae</taxon>
        <taxon>Cuscuteae</taxon>
        <taxon>Cuscuta</taxon>
        <taxon>Cuscuta subgen. Cuscuta</taxon>
    </lineage>
</organism>
<dbReference type="PANTHER" id="PTHR46905:SF1">
    <property type="entry name" value="RING-TYPE E3 UBIQUITIN TRANSFERASE"/>
    <property type="match status" value="1"/>
</dbReference>
<dbReference type="InterPro" id="IPR044602">
    <property type="entry name" value="ATL10/ATL72-79-like"/>
</dbReference>
<dbReference type="Proteomes" id="UP001152523">
    <property type="component" value="Unassembled WGS sequence"/>
</dbReference>
<feature type="region of interest" description="Disordered" evidence="12">
    <location>
        <begin position="86"/>
        <end position="106"/>
    </location>
</feature>
<evidence type="ECO:0000256" key="10">
    <source>
        <dbReference type="ARBA" id="ARBA00024209"/>
    </source>
</evidence>
<comment type="subcellular location">
    <subcellularLocation>
        <location evidence="2">Membrane</location>
        <topology evidence="2">Single-pass membrane protein</topology>
    </subcellularLocation>
</comment>
<name>A0AAV0CGX5_9ASTE</name>
<dbReference type="SUPFAM" id="SSF57850">
    <property type="entry name" value="RING/U-box"/>
    <property type="match status" value="1"/>
</dbReference>
<sequence>MRLLPEEATEYSAGIRGSPVAPSTASPQCVPRSRCPWWPYSTSRDFETNASLIIVVLFLALIFALGFSAAVRCVLRRRRRRHSASLSLSGRGNAGKETKAAGDEEEGEVSFPTVIFSSAAEGGGASPEECTICLSEFVEGERLRVLEKCKHCFHIECIQKWLKTHSSCPTCRASYE</sequence>
<comment type="catalytic activity">
    <reaction evidence="1">
        <text>S-ubiquitinyl-[E2 ubiquitin-conjugating enzyme]-L-cysteine + [acceptor protein]-L-lysine = [E2 ubiquitin-conjugating enzyme]-L-cysteine + N(6)-ubiquitinyl-[acceptor protein]-L-lysine.</text>
        <dbReference type="EC" id="2.3.2.27"/>
    </reaction>
</comment>
<protein>
    <recommendedName>
        <fullName evidence="3">RING-type E3 ubiquitin transferase</fullName>
        <ecNumber evidence="3">2.3.2.27</ecNumber>
    </recommendedName>
</protein>
<gene>
    <name evidence="15" type="ORF">CEPIT_LOCUS6112</name>
</gene>